<dbReference type="Pfam" id="PF00392">
    <property type="entry name" value="GntR"/>
    <property type="match status" value="1"/>
</dbReference>
<proteinExistence type="predicted"/>
<name>A0AA41Z0K9_9HYPH</name>
<dbReference type="SUPFAM" id="SSF46785">
    <property type="entry name" value="Winged helix' DNA-binding domain"/>
    <property type="match status" value="1"/>
</dbReference>
<dbReference type="Gene3D" id="1.10.10.10">
    <property type="entry name" value="Winged helix-like DNA-binding domain superfamily/Winged helix DNA-binding domain"/>
    <property type="match status" value="1"/>
</dbReference>
<evidence type="ECO:0000259" key="5">
    <source>
        <dbReference type="PROSITE" id="PS50949"/>
    </source>
</evidence>
<keyword evidence="2" id="KW-0238">DNA-binding</keyword>
<dbReference type="InterPro" id="IPR008920">
    <property type="entry name" value="TF_FadR/GntR_C"/>
</dbReference>
<dbReference type="InterPro" id="IPR036388">
    <property type="entry name" value="WH-like_DNA-bd_sf"/>
</dbReference>
<dbReference type="PRINTS" id="PR00035">
    <property type="entry name" value="HTHGNTR"/>
</dbReference>
<dbReference type="SMART" id="SM00345">
    <property type="entry name" value="HTH_GNTR"/>
    <property type="match status" value="1"/>
</dbReference>
<evidence type="ECO:0000313" key="6">
    <source>
        <dbReference type="EMBL" id="MCW6507107.1"/>
    </source>
</evidence>
<feature type="region of interest" description="Disordered" evidence="4">
    <location>
        <begin position="233"/>
        <end position="268"/>
    </location>
</feature>
<dbReference type="Proteomes" id="UP001165667">
    <property type="component" value="Unassembled WGS sequence"/>
</dbReference>
<dbReference type="InterPro" id="IPR000524">
    <property type="entry name" value="Tscrpt_reg_HTH_GntR"/>
</dbReference>
<comment type="caution">
    <text evidence="6">The sequence shown here is derived from an EMBL/GenBank/DDBJ whole genome shotgun (WGS) entry which is preliminary data.</text>
</comment>
<reference evidence="6" key="1">
    <citation type="submission" date="2022-05" db="EMBL/GenBank/DDBJ databases">
        <authorList>
            <person name="Pankratov T."/>
        </authorList>
    </citation>
    <scope>NUCLEOTIDE SEQUENCE</scope>
    <source>
        <strain evidence="6">BP6-180914</strain>
    </source>
</reference>
<evidence type="ECO:0000256" key="4">
    <source>
        <dbReference type="SAM" id="MobiDB-lite"/>
    </source>
</evidence>
<dbReference type="Gene3D" id="1.20.120.530">
    <property type="entry name" value="GntR ligand-binding domain-like"/>
    <property type="match status" value="1"/>
</dbReference>
<dbReference type="SUPFAM" id="SSF48008">
    <property type="entry name" value="GntR ligand-binding domain-like"/>
    <property type="match status" value="1"/>
</dbReference>
<dbReference type="PANTHER" id="PTHR43537">
    <property type="entry name" value="TRANSCRIPTIONAL REGULATOR, GNTR FAMILY"/>
    <property type="match status" value="1"/>
</dbReference>
<dbReference type="CDD" id="cd07377">
    <property type="entry name" value="WHTH_GntR"/>
    <property type="match status" value="1"/>
</dbReference>
<gene>
    <name evidence="6" type="ORF">M8523_03635</name>
</gene>
<keyword evidence="3" id="KW-0804">Transcription</keyword>
<dbReference type="Pfam" id="PF07729">
    <property type="entry name" value="FCD"/>
    <property type="match status" value="1"/>
</dbReference>
<dbReference type="RefSeq" id="WP_282583479.1">
    <property type="nucleotide sequence ID" value="NZ_JAMOIM010000002.1"/>
</dbReference>
<dbReference type="GO" id="GO:0003677">
    <property type="term" value="F:DNA binding"/>
    <property type="evidence" value="ECO:0007669"/>
    <property type="project" value="UniProtKB-KW"/>
</dbReference>
<feature type="domain" description="HTH gntR-type" evidence="5">
    <location>
        <begin position="12"/>
        <end position="80"/>
    </location>
</feature>
<dbReference type="InterPro" id="IPR011711">
    <property type="entry name" value="GntR_C"/>
</dbReference>
<organism evidence="6 7">
    <name type="scientific">Lichenifustis flavocetrariae</name>
    <dbReference type="NCBI Taxonomy" id="2949735"/>
    <lineage>
        <taxon>Bacteria</taxon>
        <taxon>Pseudomonadati</taxon>
        <taxon>Pseudomonadota</taxon>
        <taxon>Alphaproteobacteria</taxon>
        <taxon>Hyphomicrobiales</taxon>
        <taxon>Lichenihabitantaceae</taxon>
        <taxon>Lichenifustis</taxon>
    </lineage>
</organism>
<feature type="compositionally biased region" description="Basic and acidic residues" evidence="4">
    <location>
        <begin position="241"/>
        <end position="253"/>
    </location>
</feature>
<dbReference type="SMART" id="SM00895">
    <property type="entry name" value="FCD"/>
    <property type="match status" value="1"/>
</dbReference>
<sequence>MALKLDKVSRGPHLPTLVASSLSREIAQGRLAPGAQLPTEQALAQTFGVSRNVIREAIARLRSEGRVWSQQGRGAFVSDAPPPAVLTIDHEGLHDADNFRSLFELRGILEVQAAALAAERRSTDDLDKMRAAHEAMAAAIYGSIAWLNADLDVHRTIAAATGNGYMLQFLSFVSERVRDSILASGNKHSSEDVAQITLGEHERILAAIGDGNAEEAQAAMRAHLVGAAQRVGVTGKPSKTAMDDEKNRIDRVPSKRQPRQTADAGVLK</sequence>
<evidence type="ECO:0000256" key="2">
    <source>
        <dbReference type="ARBA" id="ARBA00023125"/>
    </source>
</evidence>
<dbReference type="EMBL" id="JAMOIM010000002">
    <property type="protein sequence ID" value="MCW6507107.1"/>
    <property type="molecule type" value="Genomic_DNA"/>
</dbReference>
<protein>
    <submittedName>
        <fullName evidence="6">FadR family transcriptional regulator</fullName>
    </submittedName>
</protein>
<dbReference type="AlphaFoldDB" id="A0AA41Z0K9"/>
<dbReference type="PANTHER" id="PTHR43537:SF44">
    <property type="entry name" value="GNTR FAMILY REGULATORY PROTEIN"/>
    <property type="match status" value="1"/>
</dbReference>
<dbReference type="PROSITE" id="PS50949">
    <property type="entry name" value="HTH_GNTR"/>
    <property type="match status" value="1"/>
</dbReference>
<dbReference type="GO" id="GO:0003700">
    <property type="term" value="F:DNA-binding transcription factor activity"/>
    <property type="evidence" value="ECO:0007669"/>
    <property type="project" value="InterPro"/>
</dbReference>
<accession>A0AA41Z0K9</accession>
<evidence type="ECO:0000313" key="7">
    <source>
        <dbReference type="Proteomes" id="UP001165667"/>
    </source>
</evidence>
<keyword evidence="1" id="KW-0805">Transcription regulation</keyword>
<dbReference type="InterPro" id="IPR036390">
    <property type="entry name" value="WH_DNA-bd_sf"/>
</dbReference>
<evidence type="ECO:0000256" key="3">
    <source>
        <dbReference type="ARBA" id="ARBA00023163"/>
    </source>
</evidence>
<keyword evidence="7" id="KW-1185">Reference proteome</keyword>
<evidence type="ECO:0000256" key="1">
    <source>
        <dbReference type="ARBA" id="ARBA00023015"/>
    </source>
</evidence>